<evidence type="ECO:0000256" key="5">
    <source>
        <dbReference type="ARBA" id="ARBA00023136"/>
    </source>
</evidence>
<keyword evidence="3 6" id="KW-0812">Transmembrane</keyword>
<comment type="subcellular location">
    <subcellularLocation>
        <location evidence="1">Membrane</location>
        <topology evidence="1">Multi-pass membrane protein</topology>
    </subcellularLocation>
</comment>
<evidence type="ECO:0000256" key="2">
    <source>
        <dbReference type="ARBA" id="ARBA00022448"/>
    </source>
</evidence>
<evidence type="ECO:0000256" key="6">
    <source>
        <dbReference type="SAM" id="Phobius"/>
    </source>
</evidence>
<feature type="domain" description="ABC-2 type transporter transmembrane" evidence="7">
    <location>
        <begin position="59"/>
        <end position="261"/>
    </location>
</feature>
<feature type="transmembrane region" description="Helical" evidence="6">
    <location>
        <begin position="195"/>
        <end position="217"/>
    </location>
</feature>
<comment type="caution">
    <text evidence="8">The sequence shown here is derived from an EMBL/GenBank/DDBJ whole genome shotgun (WGS) entry which is preliminary data.</text>
</comment>
<accession>A0A928VSH3</accession>
<dbReference type="InterPro" id="IPR013525">
    <property type="entry name" value="ABC2_TM"/>
</dbReference>
<feature type="transmembrane region" description="Helical" evidence="6">
    <location>
        <begin position="303"/>
        <end position="323"/>
    </location>
</feature>
<dbReference type="GO" id="GO:0140359">
    <property type="term" value="F:ABC-type transporter activity"/>
    <property type="evidence" value="ECO:0007669"/>
    <property type="project" value="InterPro"/>
</dbReference>
<organism evidence="8 9">
    <name type="scientific">Romeriopsis navalis LEGE 11480</name>
    <dbReference type="NCBI Taxonomy" id="2777977"/>
    <lineage>
        <taxon>Bacteria</taxon>
        <taxon>Bacillati</taxon>
        <taxon>Cyanobacteriota</taxon>
        <taxon>Cyanophyceae</taxon>
        <taxon>Leptolyngbyales</taxon>
        <taxon>Leptolyngbyaceae</taxon>
        <taxon>Romeriopsis</taxon>
        <taxon>Romeriopsis navalis</taxon>
    </lineage>
</organism>
<evidence type="ECO:0000313" key="8">
    <source>
        <dbReference type="EMBL" id="MBE9032933.1"/>
    </source>
</evidence>
<dbReference type="EMBL" id="JADEXQ010000135">
    <property type="protein sequence ID" value="MBE9032933.1"/>
    <property type="molecule type" value="Genomic_DNA"/>
</dbReference>
<reference evidence="8" key="1">
    <citation type="submission" date="2020-10" db="EMBL/GenBank/DDBJ databases">
        <authorList>
            <person name="Castelo-Branco R."/>
            <person name="Eusebio N."/>
            <person name="Adriana R."/>
            <person name="Vieira A."/>
            <person name="Brugerolle De Fraissinette N."/>
            <person name="Rezende De Castro R."/>
            <person name="Schneider M.P."/>
            <person name="Vasconcelos V."/>
            <person name="Leao P.N."/>
        </authorList>
    </citation>
    <scope>NUCLEOTIDE SEQUENCE</scope>
    <source>
        <strain evidence="8">LEGE 11480</strain>
    </source>
</reference>
<dbReference type="RefSeq" id="WP_264327750.1">
    <property type="nucleotide sequence ID" value="NZ_JADEXQ010000135.1"/>
</dbReference>
<name>A0A928VSH3_9CYAN</name>
<feature type="transmembrane region" description="Helical" evidence="6">
    <location>
        <begin position="158"/>
        <end position="183"/>
    </location>
</feature>
<dbReference type="Proteomes" id="UP000625316">
    <property type="component" value="Unassembled WGS sequence"/>
</dbReference>
<sequence>TNDFADIYNELARSETIVRTWAHRYHKSSYHQQYVTQRLQAVRHQHPNVRPAPKQSFFRQIQLLCDRYSQLLLRDRVNLAISLLTAPIGIILIMLAVQNRNAFILDSATNIHAAPTALRVLFIFTCAGLWVGLSSSLQEIVKEAAIYRRERLINLNITAYLGSKLGVLTLLTIAQTLLIMTMISLGFKGAAGMIFPWSLGLIITTFLTLFTSVNLGLMISALVKNVSQANSALPLLLIPQIIFSGVLFKSEGIGRLLSWLTLSRWSIGAYGALTDINGLIPEFNPMQNMPQAFSPSKVYDPTFANVLLNWLMLMLHAGIYLVITWQLQKQKDCV</sequence>
<evidence type="ECO:0000259" key="7">
    <source>
        <dbReference type="Pfam" id="PF01061"/>
    </source>
</evidence>
<evidence type="ECO:0000256" key="3">
    <source>
        <dbReference type="ARBA" id="ARBA00022692"/>
    </source>
</evidence>
<feature type="non-terminal residue" evidence="8">
    <location>
        <position position="1"/>
    </location>
</feature>
<proteinExistence type="predicted"/>
<dbReference type="GO" id="GO:0016020">
    <property type="term" value="C:membrane"/>
    <property type="evidence" value="ECO:0007669"/>
    <property type="project" value="UniProtKB-SubCell"/>
</dbReference>
<evidence type="ECO:0000256" key="4">
    <source>
        <dbReference type="ARBA" id="ARBA00022989"/>
    </source>
</evidence>
<dbReference type="Pfam" id="PF01061">
    <property type="entry name" value="ABC2_membrane"/>
    <property type="match status" value="1"/>
</dbReference>
<dbReference type="InterPro" id="IPR050352">
    <property type="entry name" value="ABCG_transporters"/>
</dbReference>
<dbReference type="PANTHER" id="PTHR48041">
    <property type="entry name" value="ABC TRANSPORTER G FAMILY MEMBER 28"/>
    <property type="match status" value="1"/>
</dbReference>
<feature type="transmembrane region" description="Helical" evidence="6">
    <location>
        <begin position="77"/>
        <end position="97"/>
    </location>
</feature>
<dbReference type="PANTHER" id="PTHR48041:SF139">
    <property type="entry name" value="PROTEIN SCARLET"/>
    <property type="match status" value="1"/>
</dbReference>
<evidence type="ECO:0000313" key="9">
    <source>
        <dbReference type="Proteomes" id="UP000625316"/>
    </source>
</evidence>
<keyword evidence="5 6" id="KW-0472">Membrane</keyword>
<keyword evidence="9" id="KW-1185">Reference proteome</keyword>
<gene>
    <name evidence="8" type="ORF">IQ266_24665</name>
</gene>
<feature type="transmembrane region" description="Helical" evidence="6">
    <location>
        <begin position="117"/>
        <end position="137"/>
    </location>
</feature>
<feature type="transmembrane region" description="Helical" evidence="6">
    <location>
        <begin position="229"/>
        <end position="248"/>
    </location>
</feature>
<keyword evidence="2" id="KW-0813">Transport</keyword>
<protein>
    <submittedName>
        <fullName evidence="8">ABC transporter permease</fullName>
    </submittedName>
</protein>
<keyword evidence="4 6" id="KW-1133">Transmembrane helix</keyword>
<evidence type="ECO:0000256" key="1">
    <source>
        <dbReference type="ARBA" id="ARBA00004141"/>
    </source>
</evidence>
<dbReference type="AlphaFoldDB" id="A0A928VSH3"/>